<dbReference type="InterPro" id="IPR023214">
    <property type="entry name" value="HAD_sf"/>
</dbReference>
<proteinExistence type="predicted"/>
<dbReference type="PANTHER" id="PTHR46470">
    <property type="entry name" value="N-ACYLNEURAMINATE-9-PHOSPHATASE"/>
    <property type="match status" value="1"/>
</dbReference>
<evidence type="ECO:0000313" key="6">
    <source>
        <dbReference type="Proteomes" id="UP000249890"/>
    </source>
</evidence>
<dbReference type="GO" id="GO:0046872">
    <property type="term" value="F:metal ion binding"/>
    <property type="evidence" value="ECO:0007669"/>
    <property type="project" value="UniProtKB-KW"/>
</dbReference>
<dbReference type="NCBIfam" id="TIGR01549">
    <property type="entry name" value="HAD-SF-IA-v1"/>
    <property type="match status" value="1"/>
</dbReference>
<dbReference type="Proteomes" id="UP000249890">
    <property type="component" value="Chromosome"/>
</dbReference>
<dbReference type="SUPFAM" id="SSF56784">
    <property type="entry name" value="HAD-like"/>
    <property type="match status" value="1"/>
</dbReference>
<keyword evidence="3" id="KW-0378">Hydrolase</keyword>
<dbReference type="Gene3D" id="3.40.50.1000">
    <property type="entry name" value="HAD superfamily/HAD-like"/>
    <property type="match status" value="1"/>
</dbReference>
<dbReference type="InterPro" id="IPR051400">
    <property type="entry name" value="HAD-like_hydrolase"/>
</dbReference>
<dbReference type="GO" id="GO:0016791">
    <property type="term" value="F:phosphatase activity"/>
    <property type="evidence" value="ECO:0007669"/>
    <property type="project" value="TreeGrafter"/>
</dbReference>
<evidence type="ECO:0000313" key="5">
    <source>
        <dbReference type="EMBL" id="ASA22853.1"/>
    </source>
</evidence>
<dbReference type="Gene3D" id="1.10.150.240">
    <property type="entry name" value="Putative phosphatase, domain 2"/>
    <property type="match status" value="1"/>
</dbReference>
<accession>A0A2Z2KHV0</accession>
<dbReference type="InterPro" id="IPR006439">
    <property type="entry name" value="HAD-SF_hydro_IA"/>
</dbReference>
<dbReference type="GO" id="GO:0044281">
    <property type="term" value="P:small molecule metabolic process"/>
    <property type="evidence" value="ECO:0007669"/>
    <property type="project" value="UniProtKB-ARBA"/>
</dbReference>
<gene>
    <name evidence="5" type="ORF">B9T62_19830</name>
</gene>
<comment type="cofactor">
    <cofactor evidence="1">
        <name>Mg(2+)</name>
        <dbReference type="ChEBI" id="CHEBI:18420"/>
    </cofactor>
</comment>
<protein>
    <recommendedName>
        <fullName evidence="7">Haloacid dehalogenase</fullName>
    </recommendedName>
</protein>
<dbReference type="EMBL" id="CP021780">
    <property type="protein sequence ID" value="ASA22853.1"/>
    <property type="molecule type" value="Genomic_DNA"/>
</dbReference>
<dbReference type="AlphaFoldDB" id="A0A2Z2KHV0"/>
<evidence type="ECO:0000256" key="4">
    <source>
        <dbReference type="ARBA" id="ARBA00022842"/>
    </source>
</evidence>
<organism evidence="5 6">
    <name type="scientific">Paenibacillus donghaensis</name>
    <dbReference type="NCBI Taxonomy" id="414771"/>
    <lineage>
        <taxon>Bacteria</taxon>
        <taxon>Bacillati</taxon>
        <taxon>Bacillota</taxon>
        <taxon>Bacilli</taxon>
        <taxon>Bacillales</taxon>
        <taxon>Paenibacillaceae</taxon>
        <taxon>Paenibacillus</taxon>
    </lineage>
</organism>
<dbReference type="KEGG" id="pdh:B9T62_19830"/>
<dbReference type="PANTHER" id="PTHR46470:SF2">
    <property type="entry name" value="GLYCERALDEHYDE 3-PHOSPHATE PHOSPHATASE"/>
    <property type="match status" value="1"/>
</dbReference>
<dbReference type="InterPro" id="IPR023198">
    <property type="entry name" value="PGP-like_dom2"/>
</dbReference>
<evidence type="ECO:0000256" key="2">
    <source>
        <dbReference type="ARBA" id="ARBA00022723"/>
    </source>
</evidence>
<keyword evidence="6" id="KW-1185">Reference proteome</keyword>
<sequence length="224" mass="25303">MKKAIFLDFYGTVVHENGPQSYKVIERVFNSGNASSPEEAVLHWSHTFQKRLEGAQGDNHRLQYDLALESFEEVLDHFNSKENAKELCDLMVDHWCNPPIYDDAKKFLRYSNLPIYFVTNSDDSFINQAINNHGLKANGIITSEQAKYSKPMKEIFLYALEKSGLKAHEVVHIGDSLSSDIECANAAGIEAIWLNRYNKPVPTGITAASNFEEIPKYISLSKGQ</sequence>
<dbReference type="SFLD" id="SFLDG01129">
    <property type="entry name" value="C1.5:_HAD__Beta-PGM__Phosphata"/>
    <property type="match status" value="1"/>
</dbReference>
<evidence type="ECO:0008006" key="7">
    <source>
        <dbReference type="Google" id="ProtNLM"/>
    </source>
</evidence>
<keyword evidence="4" id="KW-0460">Magnesium</keyword>
<keyword evidence="2" id="KW-0479">Metal-binding</keyword>
<dbReference type="InterPro" id="IPR036412">
    <property type="entry name" value="HAD-like_sf"/>
</dbReference>
<name>A0A2Z2KHV0_9BACL</name>
<evidence type="ECO:0000256" key="1">
    <source>
        <dbReference type="ARBA" id="ARBA00001946"/>
    </source>
</evidence>
<dbReference type="RefSeq" id="WP_087916851.1">
    <property type="nucleotide sequence ID" value="NZ_CP021780.1"/>
</dbReference>
<dbReference type="SFLD" id="SFLDS00003">
    <property type="entry name" value="Haloacid_Dehalogenase"/>
    <property type="match status" value="1"/>
</dbReference>
<dbReference type="OrthoDB" id="264363at2"/>
<evidence type="ECO:0000256" key="3">
    <source>
        <dbReference type="ARBA" id="ARBA00022801"/>
    </source>
</evidence>
<dbReference type="Pfam" id="PF00702">
    <property type="entry name" value="Hydrolase"/>
    <property type="match status" value="1"/>
</dbReference>
<reference evidence="5 6" key="1">
    <citation type="submission" date="2017-06" db="EMBL/GenBank/DDBJ databases">
        <title>Complete genome sequence of Paenibacillus donghaensis KCTC 13049T isolated from East Sea sediment, South Korea.</title>
        <authorList>
            <person name="Jung B.K."/>
            <person name="Hong S.-J."/>
            <person name="Shin J.-H."/>
        </authorList>
    </citation>
    <scope>NUCLEOTIDE SEQUENCE [LARGE SCALE GENOMIC DNA]</scope>
    <source>
        <strain evidence="5 6">KCTC 13049</strain>
    </source>
</reference>